<proteinExistence type="predicted"/>
<dbReference type="Proteomes" id="UP000305729">
    <property type="component" value="Chromosome 1"/>
</dbReference>
<sequence>MKKLFFVFVALFLFGCSSIPISTMLKYRNFDEQSFAALNPSQIRSKIWLSEPFTLNMEKINLSLSLVNERGHSNFTFPLILVKRDKIAAQEGFFSSEPAKTEYTFRLSELAVNNFQKTQNLLSQEVHQKLSFSIGAGFN</sequence>
<reference evidence="1 2" key="1">
    <citation type="submission" date="2019-10" db="EMBL/GenBank/DDBJ databases">
        <title>Pseudoalteromonas rubra S4059.</title>
        <authorList>
            <person name="Paulsen S."/>
            <person name="Wang X."/>
        </authorList>
    </citation>
    <scope>NUCLEOTIDE SEQUENCE [LARGE SCALE GENOMIC DNA]</scope>
    <source>
        <strain evidence="1 2">S4059</strain>
    </source>
</reference>
<name>A0A5S3UQE5_9GAMM</name>
<dbReference type="AlphaFoldDB" id="A0A5S3UQE5"/>
<dbReference type="PROSITE" id="PS51257">
    <property type="entry name" value="PROKAR_LIPOPROTEIN"/>
    <property type="match status" value="1"/>
</dbReference>
<evidence type="ECO:0008006" key="3">
    <source>
        <dbReference type="Google" id="ProtNLM"/>
    </source>
</evidence>
<dbReference type="EMBL" id="CP045429">
    <property type="protein sequence ID" value="QPB83669.1"/>
    <property type="molecule type" value="Genomic_DNA"/>
</dbReference>
<organism evidence="1 2">
    <name type="scientific">Pseudoalteromonas rubra</name>
    <dbReference type="NCBI Taxonomy" id="43658"/>
    <lineage>
        <taxon>Bacteria</taxon>
        <taxon>Pseudomonadati</taxon>
        <taxon>Pseudomonadota</taxon>
        <taxon>Gammaproteobacteria</taxon>
        <taxon>Alteromonadales</taxon>
        <taxon>Pseudoalteromonadaceae</taxon>
        <taxon>Pseudoalteromonas</taxon>
    </lineage>
</organism>
<evidence type="ECO:0000313" key="1">
    <source>
        <dbReference type="EMBL" id="QPB83669.1"/>
    </source>
</evidence>
<protein>
    <recommendedName>
        <fullName evidence="3">Lipoprotein</fullName>
    </recommendedName>
</protein>
<dbReference type="RefSeq" id="WP_138539588.1">
    <property type="nucleotide sequence ID" value="NZ_CP045429.1"/>
</dbReference>
<evidence type="ECO:0000313" key="2">
    <source>
        <dbReference type="Proteomes" id="UP000305729"/>
    </source>
</evidence>
<gene>
    <name evidence="1" type="ORF">CWC22_011970</name>
</gene>
<accession>A0A5S3UQE5</accession>